<name>A0A9X1HB80_9FLAO</name>
<sequence>MELRAYFEKYPDEATCIEELKNKRLQNGLICKKCNHDQHSFRRNDLKFQCRKCGSRISLRSGTVMENSNLPIRYWMICIELMTLTHRKMPILKIQYLLGHKRYEPIWLMVQKIRLVMKIRDDKYRLRAYSEFDPEFLQKIDKLALKKKEK</sequence>
<comment type="caution">
    <text evidence="1">The sequence shown here is derived from an EMBL/GenBank/DDBJ whole genome shotgun (WGS) entry which is preliminary data.</text>
</comment>
<accession>A0A9X1HB80</accession>
<gene>
    <name evidence="1" type="ORF">K6T82_12210</name>
</gene>
<dbReference type="AlphaFoldDB" id="A0A9X1HB80"/>
<organism evidence="1 2">
    <name type="scientific">Flavobacterium potami</name>
    <dbReference type="NCBI Taxonomy" id="2872310"/>
    <lineage>
        <taxon>Bacteria</taxon>
        <taxon>Pseudomonadati</taxon>
        <taxon>Bacteroidota</taxon>
        <taxon>Flavobacteriia</taxon>
        <taxon>Flavobacteriales</taxon>
        <taxon>Flavobacteriaceae</taxon>
        <taxon>Flavobacterium</taxon>
    </lineage>
</organism>
<evidence type="ECO:0000313" key="2">
    <source>
        <dbReference type="Proteomes" id="UP001139366"/>
    </source>
</evidence>
<protein>
    <recommendedName>
        <fullName evidence="3">Transposase zinc-ribbon domain-containing protein</fullName>
    </recommendedName>
</protein>
<reference evidence="1 2" key="1">
    <citation type="journal article" date="2023" name="Antonie Van Leeuwenhoek">
        <title>Flavobacterium potami sp. nov., a multi-metal resistance genes harbouring bacterium isolated from shallow river silt.</title>
        <authorList>
            <person name="Li S."/>
            <person name="Mao S."/>
            <person name="Mu W."/>
            <person name="Guo B."/>
            <person name="Li C."/>
            <person name="Zhu Q."/>
            <person name="Hou X."/>
            <person name="Zhao Y."/>
            <person name="Wei S."/>
            <person name="Liu H."/>
            <person name="Liu A."/>
        </authorList>
    </citation>
    <scope>NUCLEOTIDE SEQUENCE [LARGE SCALE GENOMIC DNA]</scope>
    <source>
        <strain evidence="1 2">17A</strain>
    </source>
</reference>
<evidence type="ECO:0000313" key="1">
    <source>
        <dbReference type="EMBL" id="MBZ4035535.1"/>
    </source>
</evidence>
<dbReference type="Proteomes" id="UP001139366">
    <property type="component" value="Unassembled WGS sequence"/>
</dbReference>
<keyword evidence="2" id="KW-1185">Reference proteome</keyword>
<proteinExistence type="predicted"/>
<dbReference type="EMBL" id="JAINUY010000003">
    <property type="protein sequence ID" value="MBZ4035535.1"/>
    <property type="molecule type" value="Genomic_DNA"/>
</dbReference>
<evidence type="ECO:0008006" key="3">
    <source>
        <dbReference type="Google" id="ProtNLM"/>
    </source>
</evidence>